<comment type="subunit">
    <text evidence="3">Homodimer.</text>
</comment>
<dbReference type="KEGG" id="salh:HMF8227_01547"/>
<evidence type="ECO:0000256" key="12">
    <source>
        <dbReference type="NCBIfam" id="TIGR03461"/>
    </source>
</evidence>
<dbReference type="GO" id="GO:0005829">
    <property type="term" value="C:cytosol"/>
    <property type="evidence" value="ECO:0007669"/>
    <property type="project" value="TreeGrafter"/>
</dbReference>
<evidence type="ECO:0000256" key="10">
    <source>
        <dbReference type="ARBA" id="ARBA00054027"/>
    </source>
</evidence>
<evidence type="ECO:0000256" key="8">
    <source>
        <dbReference type="ARBA" id="ARBA00035676"/>
    </source>
</evidence>
<dbReference type="Gene3D" id="3.20.10.10">
    <property type="entry name" value="D-amino Acid Aminotransferase, subunit A, domain 2"/>
    <property type="match status" value="1"/>
</dbReference>
<sequence>MAIINGQPDNQIPITDRGFNYGDGVFTTAVVENGQLQHWPLHQQRLAEGLKRLRIPFEHWPSLLDSIKLQAMAHRQAVMKIIITRGSGGRGYTPPKEPQPNWVISVHDFPEKYVSWREQGIELGLSAVKLAKQPLLAGIKHLNRLEQVLVQQELQDKPYADALVCDTDGVMVETAMANLFWCKDDDWFTPELRQAGVAGVMRHRVLAAMHQQGIDCYPVRQMPMMLEQADSAFICNSVMGRVPVVRFQGQDFDRERYEQLEERLNLD</sequence>
<dbReference type="GO" id="GO:0046656">
    <property type="term" value="P:folic acid biosynthetic process"/>
    <property type="evidence" value="ECO:0007669"/>
    <property type="project" value="UniProtKB-KW"/>
</dbReference>
<comment type="function">
    <text evidence="10">Involved in the biosynthesis of p-aminobenzoate (PABA), a precursor of tetrahydrofolate. Converts 4-amino-4-deoxychorismate into 4-aminobenzoate (PABA) and pyruvate.</text>
</comment>
<dbReference type="Proteomes" id="UP000245728">
    <property type="component" value="Chromosome"/>
</dbReference>
<dbReference type="OrthoDB" id="9805628at2"/>
<evidence type="ECO:0000256" key="4">
    <source>
        <dbReference type="ARBA" id="ARBA00022898"/>
    </source>
</evidence>
<keyword evidence="5" id="KW-0289">Folate biosynthesis</keyword>
<dbReference type="SUPFAM" id="SSF56752">
    <property type="entry name" value="D-aminoacid aminotransferase-like PLP-dependent enzymes"/>
    <property type="match status" value="1"/>
</dbReference>
<dbReference type="EC" id="4.1.3.38" evidence="8 12"/>
<evidence type="ECO:0000256" key="6">
    <source>
        <dbReference type="ARBA" id="ARBA00023239"/>
    </source>
</evidence>
<proteinExistence type="inferred from homology"/>
<dbReference type="GO" id="GO:0008153">
    <property type="term" value="P:4-aminobenzoate biosynthetic process"/>
    <property type="evidence" value="ECO:0007669"/>
    <property type="project" value="UniProtKB-UniRule"/>
</dbReference>
<dbReference type="FunFam" id="3.20.10.10:FF:000002">
    <property type="entry name" value="D-alanine aminotransferase"/>
    <property type="match status" value="1"/>
</dbReference>
<comment type="catalytic activity">
    <reaction evidence="9">
        <text>4-amino-4-deoxychorismate = 4-aminobenzoate + pyruvate + H(+)</text>
        <dbReference type="Rhea" id="RHEA:16201"/>
        <dbReference type="ChEBI" id="CHEBI:15361"/>
        <dbReference type="ChEBI" id="CHEBI:15378"/>
        <dbReference type="ChEBI" id="CHEBI:17836"/>
        <dbReference type="ChEBI" id="CHEBI:58406"/>
        <dbReference type="EC" id="4.1.3.38"/>
    </reaction>
</comment>
<evidence type="ECO:0000256" key="3">
    <source>
        <dbReference type="ARBA" id="ARBA00011738"/>
    </source>
</evidence>
<dbReference type="CDD" id="cd01559">
    <property type="entry name" value="ADCL_like"/>
    <property type="match status" value="1"/>
</dbReference>
<evidence type="ECO:0000256" key="9">
    <source>
        <dbReference type="ARBA" id="ARBA00049529"/>
    </source>
</evidence>
<gene>
    <name evidence="13" type="primary">pabC</name>
    <name evidence="13" type="ORF">HMF8227_01547</name>
</gene>
<evidence type="ECO:0000256" key="5">
    <source>
        <dbReference type="ARBA" id="ARBA00022909"/>
    </source>
</evidence>
<dbReference type="GO" id="GO:0030170">
    <property type="term" value="F:pyridoxal phosphate binding"/>
    <property type="evidence" value="ECO:0007669"/>
    <property type="project" value="InterPro"/>
</dbReference>
<dbReference type="InterPro" id="IPR036038">
    <property type="entry name" value="Aminotransferase-like"/>
</dbReference>
<keyword evidence="6 13" id="KW-0456">Lyase</keyword>
<comment type="pathway">
    <text evidence="7">Cofactor biosynthesis; tetrahydrofolate biosynthesis; 4-aminobenzoate from chorismate: step 2/2.</text>
</comment>
<dbReference type="InterPro" id="IPR043131">
    <property type="entry name" value="BCAT-like_N"/>
</dbReference>
<comment type="similarity">
    <text evidence="2">Belongs to the class-IV pyridoxal-phosphate-dependent aminotransferase family.</text>
</comment>
<dbReference type="InterPro" id="IPR017824">
    <property type="entry name" value="Aminodeoxychorismate_lyase_IV"/>
</dbReference>
<evidence type="ECO:0000256" key="11">
    <source>
        <dbReference type="ARBA" id="ARBA00069174"/>
    </source>
</evidence>
<dbReference type="GO" id="GO:0008696">
    <property type="term" value="F:4-amino-4-deoxychorismate lyase activity"/>
    <property type="evidence" value="ECO:0007669"/>
    <property type="project" value="UniProtKB-UniRule"/>
</dbReference>
<reference evidence="13 14" key="1">
    <citation type="submission" date="2018-05" db="EMBL/GenBank/DDBJ databases">
        <title>Salinimonas sp. HMF8227 Genome sequencing and assembly.</title>
        <authorList>
            <person name="Kang H."/>
            <person name="Kang J."/>
            <person name="Cha I."/>
            <person name="Kim H."/>
            <person name="Joh K."/>
        </authorList>
    </citation>
    <scope>NUCLEOTIDE SEQUENCE [LARGE SCALE GENOMIC DNA]</scope>
    <source>
        <strain evidence="13 14">HMF8227</strain>
    </source>
</reference>
<protein>
    <recommendedName>
        <fullName evidence="11 12">Aminodeoxychorismate lyase</fullName>
        <ecNumber evidence="8 12">4.1.3.38</ecNumber>
    </recommendedName>
</protein>
<comment type="cofactor">
    <cofactor evidence="1">
        <name>pyridoxal 5'-phosphate</name>
        <dbReference type="ChEBI" id="CHEBI:597326"/>
    </cofactor>
</comment>
<name>A0A2S2E2Z6_9ALTE</name>
<dbReference type="PANTHER" id="PTHR42743">
    <property type="entry name" value="AMINO-ACID AMINOTRANSFERASE"/>
    <property type="match status" value="1"/>
</dbReference>
<dbReference type="AlphaFoldDB" id="A0A2S2E2Z6"/>
<dbReference type="NCBIfam" id="NF004761">
    <property type="entry name" value="PRK06092.1"/>
    <property type="match status" value="1"/>
</dbReference>
<evidence type="ECO:0000313" key="14">
    <source>
        <dbReference type="Proteomes" id="UP000245728"/>
    </source>
</evidence>
<dbReference type="EMBL" id="CP029347">
    <property type="protein sequence ID" value="AWL12021.1"/>
    <property type="molecule type" value="Genomic_DNA"/>
</dbReference>
<accession>A0A2S2E2Z6</accession>
<dbReference type="InterPro" id="IPR043132">
    <property type="entry name" value="BCAT-like_C"/>
</dbReference>
<evidence type="ECO:0000256" key="1">
    <source>
        <dbReference type="ARBA" id="ARBA00001933"/>
    </source>
</evidence>
<keyword evidence="4" id="KW-0663">Pyridoxal phosphate</keyword>
<dbReference type="Gene3D" id="3.30.470.10">
    <property type="match status" value="1"/>
</dbReference>
<dbReference type="Pfam" id="PF01063">
    <property type="entry name" value="Aminotran_4"/>
    <property type="match status" value="1"/>
</dbReference>
<keyword evidence="14" id="KW-1185">Reference proteome</keyword>
<dbReference type="InterPro" id="IPR050571">
    <property type="entry name" value="Class-IV_PLP-Dep_Aminotrnsfr"/>
</dbReference>
<evidence type="ECO:0000256" key="2">
    <source>
        <dbReference type="ARBA" id="ARBA00009320"/>
    </source>
</evidence>
<evidence type="ECO:0000313" key="13">
    <source>
        <dbReference type="EMBL" id="AWL12021.1"/>
    </source>
</evidence>
<dbReference type="RefSeq" id="WP_109339627.1">
    <property type="nucleotide sequence ID" value="NZ_CP029347.1"/>
</dbReference>
<dbReference type="NCBIfam" id="TIGR03461">
    <property type="entry name" value="pabC_Proteo"/>
    <property type="match status" value="1"/>
</dbReference>
<organism evidence="13 14">
    <name type="scientific">Saliniradius amylolyticus</name>
    <dbReference type="NCBI Taxonomy" id="2183582"/>
    <lineage>
        <taxon>Bacteria</taxon>
        <taxon>Pseudomonadati</taxon>
        <taxon>Pseudomonadota</taxon>
        <taxon>Gammaproteobacteria</taxon>
        <taxon>Alteromonadales</taxon>
        <taxon>Alteromonadaceae</taxon>
        <taxon>Saliniradius</taxon>
    </lineage>
</organism>
<evidence type="ECO:0000256" key="7">
    <source>
        <dbReference type="ARBA" id="ARBA00035633"/>
    </source>
</evidence>
<dbReference type="PANTHER" id="PTHR42743:SF2">
    <property type="entry name" value="AMINODEOXYCHORISMATE LYASE"/>
    <property type="match status" value="1"/>
</dbReference>
<dbReference type="InterPro" id="IPR001544">
    <property type="entry name" value="Aminotrans_IV"/>
</dbReference>